<proteinExistence type="predicted"/>
<dbReference type="Proteomes" id="UP000613193">
    <property type="component" value="Unassembled WGS sequence"/>
</dbReference>
<reference evidence="1" key="1">
    <citation type="submission" date="2020-12" db="EMBL/GenBank/DDBJ databases">
        <title>Bacterial novel species Mucilaginibacter sp. SD-g isolated from soil.</title>
        <authorList>
            <person name="Jung H.-Y."/>
        </authorList>
    </citation>
    <scope>NUCLEOTIDE SEQUENCE</scope>
    <source>
        <strain evidence="1">SD-g</strain>
    </source>
</reference>
<comment type="caution">
    <text evidence="1">The sequence shown here is derived from an EMBL/GenBank/DDBJ whole genome shotgun (WGS) entry which is preliminary data.</text>
</comment>
<dbReference type="RefSeq" id="WP_200065317.1">
    <property type="nucleotide sequence ID" value="NZ_JAEHFW010000001.1"/>
</dbReference>
<dbReference type="AlphaFoldDB" id="A0A934PRP4"/>
<protein>
    <submittedName>
        <fullName evidence="1">Uncharacterized protein</fullName>
    </submittedName>
</protein>
<sequence>MTTGTDKGGINAYKDDGTEIYGGQLVVPVFDVPVGIGATHDVKSGQIAGF</sequence>
<gene>
    <name evidence="1" type="ORF">I5M19_06100</name>
</gene>
<dbReference type="EMBL" id="JAEHFW010000001">
    <property type="protein sequence ID" value="MBK0378869.1"/>
    <property type="molecule type" value="Genomic_DNA"/>
</dbReference>
<keyword evidence="2" id="KW-1185">Reference proteome</keyword>
<organism evidence="1 2">
    <name type="scientific">Mucilaginibacter segetis</name>
    <dbReference type="NCBI Taxonomy" id="2793071"/>
    <lineage>
        <taxon>Bacteria</taxon>
        <taxon>Pseudomonadati</taxon>
        <taxon>Bacteroidota</taxon>
        <taxon>Sphingobacteriia</taxon>
        <taxon>Sphingobacteriales</taxon>
        <taxon>Sphingobacteriaceae</taxon>
        <taxon>Mucilaginibacter</taxon>
    </lineage>
</organism>
<accession>A0A934PRP4</accession>
<name>A0A934PRP4_9SPHI</name>
<evidence type="ECO:0000313" key="1">
    <source>
        <dbReference type="EMBL" id="MBK0378869.1"/>
    </source>
</evidence>
<evidence type="ECO:0000313" key="2">
    <source>
        <dbReference type="Proteomes" id="UP000613193"/>
    </source>
</evidence>